<evidence type="ECO:0000256" key="2">
    <source>
        <dbReference type="ARBA" id="ARBA00023125"/>
    </source>
</evidence>
<dbReference type="InterPro" id="IPR011991">
    <property type="entry name" value="ArsR-like_HTH"/>
</dbReference>
<proteinExistence type="predicted"/>
<dbReference type="PRINTS" id="PR00033">
    <property type="entry name" value="HTHASNC"/>
</dbReference>
<dbReference type="InterPro" id="IPR036390">
    <property type="entry name" value="WH_DNA-bd_sf"/>
</dbReference>
<dbReference type="GO" id="GO:0043565">
    <property type="term" value="F:sequence-specific DNA binding"/>
    <property type="evidence" value="ECO:0007669"/>
    <property type="project" value="InterPro"/>
</dbReference>
<dbReference type="PANTHER" id="PTHR30154:SF20">
    <property type="entry name" value="LEUCINE-RESPONSIVE REGULATORY PROTEIN"/>
    <property type="match status" value="1"/>
</dbReference>
<dbReference type="InterPro" id="IPR036388">
    <property type="entry name" value="WH-like_DNA-bd_sf"/>
</dbReference>
<accession>A0A2N8PUT1</accession>
<dbReference type="PROSITE" id="PS50956">
    <property type="entry name" value="HTH_ASNC_2"/>
    <property type="match status" value="1"/>
</dbReference>
<dbReference type="GO" id="GO:0005829">
    <property type="term" value="C:cytosol"/>
    <property type="evidence" value="ECO:0007669"/>
    <property type="project" value="TreeGrafter"/>
</dbReference>
<dbReference type="InterPro" id="IPR000485">
    <property type="entry name" value="AsnC-type_HTH_dom"/>
</dbReference>
<name>A0A2N8PUT1_ENTAV</name>
<protein>
    <submittedName>
        <fullName evidence="5">Lrp/AsnC family transcriptional regulator</fullName>
    </submittedName>
</protein>
<dbReference type="InterPro" id="IPR011008">
    <property type="entry name" value="Dimeric_a/b-barrel"/>
</dbReference>
<evidence type="ECO:0000259" key="4">
    <source>
        <dbReference type="PROSITE" id="PS50956"/>
    </source>
</evidence>
<comment type="caution">
    <text evidence="5">The sequence shown here is derived from an EMBL/GenBank/DDBJ whole genome shotgun (WGS) entry which is preliminary data.</text>
</comment>
<dbReference type="SUPFAM" id="SSF46785">
    <property type="entry name" value="Winged helix' DNA-binding domain"/>
    <property type="match status" value="1"/>
</dbReference>
<dbReference type="AlphaFoldDB" id="A0A2N8PUT1"/>
<keyword evidence="2" id="KW-0238">DNA-binding</keyword>
<dbReference type="SMART" id="SM00344">
    <property type="entry name" value="HTH_ASNC"/>
    <property type="match status" value="1"/>
</dbReference>
<organism evidence="5 6">
    <name type="scientific">Enterococcus avium</name>
    <name type="common">Streptococcus avium</name>
    <dbReference type="NCBI Taxonomy" id="33945"/>
    <lineage>
        <taxon>Bacteria</taxon>
        <taxon>Bacillati</taxon>
        <taxon>Bacillota</taxon>
        <taxon>Bacilli</taxon>
        <taxon>Lactobacillales</taxon>
        <taxon>Enterococcaceae</taxon>
        <taxon>Enterococcus</taxon>
    </lineage>
</organism>
<dbReference type="Pfam" id="PF01037">
    <property type="entry name" value="AsnC_trans_reg"/>
    <property type="match status" value="1"/>
</dbReference>
<dbReference type="InterPro" id="IPR019887">
    <property type="entry name" value="Tscrpt_reg_AsnC/Lrp_C"/>
</dbReference>
<keyword evidence="3" id="KW-0804">Transcription</keyword>
<dbReference type="InterPro" id="IPR019888">
    <property type="entry name" value="Tscrpt_reg_AsnC-like"/>
</dbReference>
<reference evidence="5" key="1">
    <citation type="submission" date="2023-03" db="EMBL/GenBank/DDBJ databases">
        <authorList>
            <person name="Shen W."/>
            <person name="Cai J."/>
        </authorList>
    </citation>
    <scope>NUCLEOTIDE SEQUENCE</scope>
    <source>
        <strain evidence="5">P33-2</strain>
    </source>
</reference>
<dbReference type="InterPro" id="IPR019885">
    <property type="entry name" value="Tscrpt_reg_HTH_AsnC-type_CS"/>
</dbReference>
<evidence type="ECO:0000313" key="6">
    <source>
        <dbReference type="Proteomes" id="UP001260773"/>
    </source>
</evidence>
<evidence type="ECO:0000256" key="3">
    <source>
        <dbReference type="ARBA" id="ARBA00023163"/>
    </source>
</evidence>
<evidence type="ECO:0000256" key="1">
    <source>
        <dbReference type="ARBA" id="ARBA00023015"/>
    </source>
</evidence>
<dbReference type="GO" id="GO:0043200">
    <property type="term" value="P:response to amino acid"/>
    <property type="evidence" value="ECO:0007669"/>
    <property type="project" value="TreeGrafter"/>
</dbReference>
<dbReference type="CDD" id="cd00090">
    <property type="entry name" value="HTH_ARSR"/>
    <property type="match status" value="1"/>
</dbReference>
<feature type="domain" description="HTH asnC-type" evidence="4">
    <location>
        <begin position="1"/>
        <end position="62"/>
    </location>
</feature>
<dbReference type="Pfam" id="PF13404">
    <property type="entry name" value="HTH_AsnC-type"/>
    <property type="match status" value="1"/>
</dbReference>
<sequence>MDETDKKILNLLKENARAPYSEIAQQVALSSPAVKERITKMEDLGIIEKYTININYQKMGKSITAFILFETVNCQAFREFCAQQKMVLKYYRIAGHYSYLVKVVAENMEHLEEFIDETMRFGVPSTHIVFSSAANDSI</sequence>
<dbReference type="Proteomes" id="UP001260773">
    <property type="component" value="Unassembled WGS sequence"/>
</dbReference>
<dbReference type="Gene3D" id="3.30.70.920">
    <property type="match status" value="1"/>
</dbReference>
<dbReference type="PANTHER" id="PTHR30154">
    <property type="entry name" value="LEUCINE-RESPONSIVE REGULATORY PROTEIN"/>
    <property type="match status" value="1"/>
</dbReference>
<gene>
    <name evidence="5" type="ORF">P7D43_14520</name>
</gene>
<evidence type="ECO:0000313" key="5">
    <source>
        <dbReference type="EMBL" id="MDT2403585.1"/>
    </source>
</evidence>
<dbReference type="RefSeq" id="WP_102871063.1">
    <property type="nucleotide sequence ID" value="NZ_JAEMPA010000379.1"/>
</dbReference>
<dbReference type="EMBL" id="JARPWH010000056">
    <property type="protein sequence ID" value="MDT2403585.1"/>
    <property type="molecule type" value="Genomic_DNA"/>
</dbReference>
<keyword evidence="1" id="KW-0805">Transcription regulation</keyword>
<dbReference type="SUPFAM" id="SSF54909">
    <property type="entry name" value="Dimeric alpha+beta barrel"/>
    <property type="match status" value="1"/>
</dbReference>
<dbReference type="PROSITE" id="PS00519">
    <property type="entry name" value="HTH_ASNC_1"/>
    <property type="match status" value="1"/>
</dbReference>
<dbReference type="Gene3D" id="1.10.10.10">
    <property type="entry name" value="Winged helix-like DNA-binding domain superfamily/Winged helix DNA-binding domain"/>
    <property type="match status" value="1"/>
</dbReference>